<feature type="domain" description="Peptidase S9 prolyl oligopeptidase catalytic" evidence="2">
    <location>
        <begin position="447"/>
        <end position="656"/>
    </location>
</feature>
<accession>A0A381QRT6</accession>
<dbReference type="GO" id="GO:0006508">
    <property type="term" value="P:proteolysis"/>
    <property type="evidence" value="ECO:0007669"/>
    <property type="project" value="InterPro"/>
</dbReference>
<name>A0A381QRT6_9ZZZZ</name>
<dbReference type="Pfam" id="PF00326">
    <property type="entry name" value="Peptidase_S9"/>
    <property type="match status" value="1"/>
</dbReference>
<sequence length="656" mass="73500">MNRRSRLERYRWSLIVCGLLFFSGIASAASLPPIEHFSKFDEIFSVRISPGGEYLAFMTKVDGRNRVIVYDRAKKDAVNQIFFTGSDEEVGEYYWSSNERLVVGIQRFIPSMREQPFAGGELFAVNVDGKKERRIFTFRLPPGKRKSRSPNNGVGFGGWARMLDPLPDEPNYILIRTISFSGARSGVYKLHTSNSSMRRIAQLPSGAGDVLLDDEDRVRYAWGMTEYYEQFLAYKAPDSLDWVELLKMPYPGGMLEPIAFTDDGNAILALDNRDGGTKAVVKASLDLKQIETIYRDPVADVLDLKIDKDGNAYAFVSGIGRPELHYLDPNHERATVTRSLRATFPDSRVEIVNATSNGSLQVIHVSSDRNPGFYYLFDKAAGGLIPFSGMRPWVNQDLSGSVQPIEFEARDGLHITGLLTIPAGQGNEQLPLVVNPHGGPHGPFDSWGYDKQSQFFASRGYAVLQVNFRGSGGFGANFEAAGFREWGRKIQHDIIDATRYVMKNFPIDPERIAIMGGSFGGYSALQASIIEPDLYKAAIGVVGVYDFSLMYSAGDIRGRFSGRRYLEKALGKDKDEFAEFSPIQRVGELKAPVLLIQGEEDDRAPVVHANKLADELKRRGHPYEYVVIANEGHGFYKPENRIRHLELMEQFLDKYL</sequence>
<proteinExistence type="predicted"/>
<dbReference type="InterPro" id="IPR029058">
    <property type="entry name" value="AB_hydrolase_fold"/>
</dbReference>
<organism evidence="3">
    <name type="scientific">marine metagenome</name>
    <dbReference type="NCBI Taxonomy" id="408172"/>
    <lineage>
        <taxon>unclassified sequences</taxon>
        <taxon>metagenomes</taxon>
        <taxon>ecological metagenomes</taxon>
    </lineage>
</organism>
<dbReference type="Gene3D" id="3.40.50.1820">
    <property type="entry name" value="alpha/beta hydrolase"/>
    <property type="match status" value="1"/>
</dbReference>
<dbReference type="PANTHER" id="PTHR42776">
    <property type="entry name" value="SERINE PEPTIDASE S9 FAMILY MEMBER"/>
    <property type="match status" value="1"/>
</dbReference>
<dbReference type="PRINTS" id="PR00862">
    <property type="entry name" value="PROLIGOPTASE"/>
</dbReference>
<reference evidence="3" key="1">
    <citation type="submission" date="2018-05" db="EMBL/GenBank/DDBJ databases">
        <authorList>
            <person name="Lanie J.A."/>
            <person name="Ng W.-L."/>
            <person name="Kazmierczak K.M."/>
            <person name="Andrzejewski T.M."/>
            <person name="Davidsen T.M."/>
            <person name="Wayne K.J."/>
            <person name="Tettelin H."/>
            <person name="Glass J.I."/>
            <person name="Rusch D."/>
            <person name="Podicherti R."/>
            <person name="Tsui H.-C.T."/>
            <person name="Winkler M.E."/>
        </authorList>
    </citation>
    <scope>NUCLEOTIDE SEQUENCE</scope>
</reference>
<dbReference type="AlphaFoldDB" id="A0A381QRT6"/>
<evidence type="ECO:0000256" key="1">
    <source>
        <dbReference type="ARBA" id="ARBA00022801"/>
    </source>
</evidence>
<gene>
    <name evidence="3" type="ORF">METZ01_LOCUS34956</name>
</gene>
<dbReference type="SUPFAM" id="SSF53474">
    <property type="entry name" value="alpha/beta-Hydrolases"/>
    <property type="match status" value="1"/>
</dbReference>
<evidence type="ECO:0000313" key="3">
    <source>
        <dbReference type="EMBL" id="SUZ82102.1"/>
    </source>
</evidence>
<dbReference type="InterPro" id="IPR002470">
    <property type="entry name" value="Peptidase_S9A"/>
</dbReference>
<dbReference type="EMBL" id="UINC01001492">
    <property type="protein sequence ID" value="SUZ82102.1"/>
    <property type="molecule type" value="Genomic_DNA"/>
</dbReference>
<dbReference type="PANTHER" id="PTHR42776:SF27">
    <property type="entry name" value="DIPEPTIDYL PEPTIDASE FAMILY MEMBER 6"/>
    <property type="match status" value="1"/>
</dbReference>
<dbReference type="SUPFAM" id="SSF82171">
    <property type="entry name" value="DPP6 N-terminal domain-like"/>
    <property type="match status" value="1"/>
</dbReference>
<dbReference type="GO" id="GO:0004252">
    <property type="term" value="F:serine-type endopeptidase activity"/>
    <property type="evidence" value="ECO:0007669"/>
    <property type="project" value="InterPro"/>
</dbReference>
<keyword evidence="1" id="KW-0378">Hydrolase</keyword>
<dbReference type="InterPro" id="IPR001375">
    <property type="entry name" value="Peptidase_S9_cat"/>
</dbReference>
<protein>
    <recommendedName>
        <fullName evidence="2">Peptidase S9 prolyl oligopeptidase catalytic domain-containing protein</fullName>
    </recommendedName>
</protein>
<evidence type="ECO:0000259" key="2">
    <source>
        <dbReference type="Pfam" id="PF00326"/>
    </source>
</evidence>